<dbReference type="SUPFAM" id="SSF51182">
    <property type="entry name" value="RmlC-like cupins"/>
    <property type="match status" value="1"/>
</dbReference>
<dbReference type="Gene3D" id="2.60.120.10">
    <property type="entry name" value="Jelly Rolls"/>
    <property type="match status" value="1"/>
</dbReference>
<dbReference type="PANTHER" id="PTHR36440:SF1">
    <property type="entry name" value="PUTATIVE (AFU_ORTHOLOGUE AFUA_8G07350)-RELATED"/>
    <property type="match status" value="1"/>
</dbReference>
<dbReference type="Proteomes" id="UP001143463">
    <property type="component" value="Unassembled WGS sequence"/>
</dbReference>
<dbReference type="Pfam" id="PF07883">
    <property type="entry name" value="Cupin_2"/>
    <property type="match status" value="1"/>
</dbReference>
<dbReference type="PANTHER" id="PTHR36440">
    <property type="entry name" value="PUTATIVE (AFU_ORTHOLOGUE AFUA_8G07350)-RELATED"/>
    <property type="match status" value="1"/>
</dbReference>
<organism evidence="2 3">
    <name type="scientific">Pseudonocardia halophobica</name>
    <dbReference type="NCBI Taxonomy" id="29401"/>
    <lineage>
        <taxon>Bacteria</taxon>
        <taxon>Bacillati</taxon>
        <taxon>Actinomycetota</taxon>
        <taxon>Actinomycetes</taxon>
        <taxon>Pseudonocardiales</taxon>
        <taxon>Pseudonocardiaceae</taxon>
        <taxon>Pseudonocardia</taxon>
    </lineage>
</organism>
<sequence>MSSTLLPPGAGRRFGPWMTTKVEFGQSEDFAVFESALPPHADGPPPHIHRVYDEAFYVLEGTIAITVDGTTTECPAGSCAFVGRGAVHGFGNPAPEPARLLVITTPEAIRLVEQANELMAQDPPDREAILALFAAHQSELVGLPTP</sequence>
<protein>
    <submittedName>
        <fullName evidence="2">Cupin</fullName>
    </submittedName>
</protein>
<reference evidence="2" key="1">
    <citation type="journal article" date="2014" name="Int. J. Syst. Evol. Microbiol.">
        <title>Complete genome sequence of Corynebacterium casei LMG S-19264T (=DSM 44701T), isolated from a smear-ripened cheese.</title>
        <authorList>
            <consortium name="US DOE Joint Genome Institute (JGI-PGF)"/>
            <person name="Walter F."/>
            <person name="Albersmeier A."/>
            <person name="Kalinowski J."/>
            <person name="Ruckert C."/>
        </authorList>
    </citation>
    <scope>NUCLEOTIDE SEQUENCE</scope>
    <source>
        <strain evidence="2">VKM Ac-1069</strain>
    </source>
</reference>
<feature type="domain" description="Cupin type-2" evidence="1">
    <location>
        <begin position="36"/>
        <end position="103"/>
    </location>
</feature>
<evidence type="ECO:0000313" key="3">
    <source>
        <dbReference type="Proteomes" id="UP001143463"/>
    </source>
</evidence>
<dbReference type="InterPro" id="IPR053146">
    <property type="entry name" value="QDO-like"/>
</dbReference>
<dbReference type="AlphaFoldDB" id="A0A9W6L7T2"/>
<dbReference type="InterPro" id="IPR013096">
    <property type="entry name" value="Cupin_2"/>
</dbReference>
<dbReference type="EMBL" id="BSFQ01000015">
    <property type="protein sequence ID" value="GLL12654.1"/>
    <property type="molecule type" value="Genomic_DNA"/>
</dbReference>
<evidence type="ECO:0000313" key="2">
    <source>
        <dbReference type="EMBL" id="GLL12654.1"/>
    </source>
</evidence>
<gene>
    <name evidence="2" type="ORF">GCM10017577_37950</name>
</gene>
<name>A0A9W6L7T2_9PSEU</name>
<comment type="caution">
    <text evidence="2">The sequence shown here is derived from an EMBL/GenBank/DDBJ whole genome shotgun (WGS) entry which is preliminary data.</text>
</comment>
<reference evidence="2" key="2">
    <citation type="submission" date="2023-01" db="EMBL/GenBank/DDBJ databases">
        <authorList>
            <person name="Sun Q."/>
            <person name="Evtushenko L."/>
        </authorList>
    </citation>
    <scope>NUCLEOTIDE SEQUENCE</scope>
    <source>
        <strain evidence="2">VKM Ac-1069</strain>
    </source>
</reference>
<dbReference type="RefSeq" id="WP_051737678.1">
    <property type="nucleotide sequence ID" value="NZ_BAAAUZ010000073.1"/>
</dbReference>
<proteinExistence type="predicted"/>
<evidence type="ECO:0000259" key="1">
    <source>
        <dbReference type="Pfam" id="PF07883"/>
    </source>
</evidence>
<dbReference type="InterPro" id="IPR011051">
    <property type="entry name" value="RmlC_Cupin_sf"/>
</dbReference>
<accession>A0A9W6L7T2</accession>
<dbReference type="InterPro" id="IPR014710">
    <property type="entry name" value="RmlC-like_jellyroll"/>
</dbReference>
<keyword evidence="3" id="KW-1185">Reference proteome</keyword>